<dbReference type="Gene3D" id="3.30.530.20">
    <property type="match status" value="1"/>
</dbReference>
<gene>
    <name evidence="4" type="ORF">V1286_006412</name>
</gene>
<comment type="caution">
    <text evidence="4">The sequence shown here is derived from an EMBL/GenBank/DDBJ whole genome shotgun (WGS) entry which is preliminary data.</text>
</comment>
<accession>A0ABU8BK05</accession>
<comment type="similarity">
    <text evidence="1">Belongs to the AHA1 family.</text>
</comment>
<dbReference type="InterPro" id="IPR023393">
    <property type="entry name" value="START-like_dom_sf"/>
</dbReference>
<dbReference type="CDD" id="cd07826">
    <property type="entry name" value="SRPBCC_CalC_Aha1-like_9"/>
    <property type="match status" value="1"/>
</dbReference>
<dbReference type="RefSeq" id="WP_334486339.1">
    <property type="nucleotide sequence ID" value="NZ_JAZHRV010000001.1"/>
</dbReference>
<reference evidence="4 5" key="1">
    <citation type="submission" date="2024-02" db="EMBL/GenBank/DDBJ databases">
        <title>Adaptive strategies in a cosmopolitan and abundant soil bacterium.</title>
        <authorList>
            <person name="Carini P."/>
        </authorList>
    </citation>
    <scope>NUCLEOTIDE SEQUENCE [LARGE SCALE GENOMIC DNA]</scope>
    <source>
        <strain evidence="4 5">AZCC 1608</strain>
    </source>
</reference>
<name>A0ABU8BK05_9BRAD</name>
<evidence type="ECO:0000259" key="3">
    <source>
        <dbReference type="Pfam" id="PF08327"/>
    </source>
</evidence>
<sequence length="173" mass="19110">MDKRREGESTPIKNHTTVERKSDRELVVTRTFDAPARTVFEAWTKPELFMRWWAPKSMGVPLLSCEMDVRAGGKYRLEFGHDASNSSAFFGRYIEVTPHSRLVWTNDEGGDGGPVTTVTFEEKGGKTLLVMHELYPSKEALDAAGTGAADAMPEQFEQLDELLVALGASAGQS</sequence>
<dbReference type="Proteomes" id="UP001364224">
    <property type="component" value="Unassembled WGS sequence"/>
</dbReference>
<protein>
    <submittedName>
        <fullName evidence="4">Uncharacterized protein YndB with AHSA1/START domain</fullName>
    </submittedName>
</protein>
<dbReference type="InterPro" id="IPR013538">
    <property type="entry name" value="ASHA1/2-like_C"/>
</dbReference>
<feature type="region of interest" description="Disordered" evidence="2">
    <location>
        <begin position="1"/>
        <end position="20"/>
    </location>
</feature>
<keyword evidence="5" id="KW-1185">Reference proteome</keyword>
<organism evidence="4 5">
    <name type="scientific">Bradyrhizobium algeriense</name>
    <dbReference type="NCBI Taxonomy" id="634784"/>
    <lineage>
        <taxon>Bacteria</taxon>
        <taxon>Pseudomonadati</taxon>
        <taxon>Pseudomonadota</taxon>
        <taxon>Alphaproteobacteria</taxon>
        <taxon>Hyphomicrobiales</taxon>
        <taxon>Nitrobacteraceae</taxon>
        <taxon>Bradyrhizobium</taxon>
    </lineage>
</organism>
<dbReference type="Pfam" id="PF08327">
    <property type="entry name" value="AHSA1"/>
    <property type="match status" value="1"/>
</dbReference>
<evidence type="ECO:0000256" key="1">
    <source>
        <dbReference type="ARBA" id="ARBA00006817"/>
    </source>
</evidence>
<evidence type="ECO:0000313" key="4">
    <source>
        <dbReference type="EMBL" id="MEH2558883.1"/>
    </source>
</evidence>
<evidence type="ECO:0000313" key="5">
    <source>
        <dbReference type="Proteomes" id="UP001364224"/>
    </source>
</evidence>
<dbReference type="SUPFAM" id="SSF55961">
    <property type="entry name" value="Bet v1-like"/>
    <property type="match status" value="1"/>
</dbReference>
<evidence type="ECO:0000256" key="2">
    <source>
        <dbReference type="SAM" id="MobiDB-lite"/>
    </source>
</evidence>
<proteinExistence type="inferred from homology"/>
<dbReference type="EMBL" id="JAZHRV010000001">
    <property type="protein sequence ID" value="MEH2558883.1"/>
    <property type="molecule type" value="Genomic_DNA"/>
</dbReference>
<feature type="domain" description="Activator of Hsp90 ATPase homologue 1/2-like C-terminal" evidence="3">
    <location>
        <begin position="33"/>
        <end position="163"/>
    </location>
</feature>